<dbReference type="PROSITE" id="PS51767">
    <property type="entry name" value="PEPTIDASE_A1"/>
    <property type="match status" value="1"/>
</dbReference>
<dbReference type="FunFam" id="2.40.70.10:FF:000115">
    <property type="entry name" value="Lysosomal aspartic protease"/>
    <property type="match status" value="1"/>
</dbReference>
<keyword evidence="8" id="KW-0865">Zymogen</keyword>
<evidence type="ECO:0000256" key="2">
    <source>
        <dbReference type="ARBA" id="ARBA00007447"/>
    </source>
</evidence>
<dbReference type="SUPFAM" id="SSF50630">
    <property type="entry name" value="Acid proteases"/>
    <property type="match status" value="1"/>
</dbReference>
<evidence type="ECO:0000259" key="14">
    <source>
        <dbReference type="PROSITE" id="PS51767"/>
    </source>
</evidence>
<evidence type="ECO:0000256" key="5">
    <source>
        <dbReference type="ARBA" id="ARBA00022729"/>
    </source>
</evidence>
<dbReference type="OMA" id="SGFEHRQ"/>
<comment type="similarity">
    <text evidence="2 12">Belongs to the peptidase A1 family.</text>
</comment>
<dbReference type="Pfam" id="PF00026">
    <property type="entry name" value="Asp"/>
    <property type="match status" value="1"/>
</dbReference>
<dbReference type="Proteomes" id="UP000242381">
    <property type="component" value="Unassembled WGS sequence"/>
</dbReference>
<feature type="active site" evidence="10">
    <location>
        <position position="285"/>
    </location>
</feature>
<keyword evidence="5 13" id="KW-0732">Signal</keyword>
<keyword evidence="4 12" id="KW-0645">Protease</keyword>
<feature type="active site" evidence="10">
    <location>
        <position position="102"/>
    </location>
</feature>
<keyword evidence="6 12" id="KW-0064">Aspartyl protease</keyword>
<proteinExistence type="inferred from homology"/>
<protein>
    <recommendedName>
        <fullName evidence="3">rhizopuspepsin</fullName>
        <ecNumber evidence="3">3.4.23.21</ecNumber>
    </recommendedName>
</protein>
<reference evidence="15 16" key="1">
    <citation type="journal article" date="2016" name="Proc. Natl. Acad. Sci. U.S.A.">
        <title>Lipid metabolic changes in an early divergent fungus govern the establishment of a mutualistic symbiosis with endobacteria.</title>
        <authorList>
            <person name="Lastovetsky O.A."/>
            <person name="Gaspar M.L."/>
            <person name="Mondo S.J."/>
            <person name="LaButti K.M."/>
            <person name="Sandor L."/>
            <person name="Grigoriev I.V."/>
            <person name="Henry S.A."/>
            <person name="Pawlowska T.E."/>
        </authorList>
    </citation>
    <scope>NUCLEOTIDE SEQUENCE [LARGE SCALE GENOMIC DNA]</scope>
    <source>
        <strain evidence="15 16">ATCC 11559</strain>
    </source>
</reference>
<evidence type="ECO:0000256" key="6">
    <source>
        <dbReference type="ARBA" id="ARBA00022750"/>
    </source>
</evidence>
<dbReference type="VEuPathDB" id="FungiDB:BCV72DRAFT_42769"/>
<dbReference type="GO" id="GO:0006508">
    <property type="term" value="P:proteolysis"/>
    <property type="evidence" value="ECO:0007669"/>
    <property type="project" value="UniProtKB-KW"/>
</dbReference>
<evidence type="ECO:0000256" key="7">
    <source>
        <dbReference type="ARBA" id="ARBA00022801"/>
    </source>
</evidence>
<dbReference type="InterPro" id="IPR001461">
    <property type="entry name" value="Aspartic_peptidase_A1"/>
</dbReference>
<evidence type="ECO:0000256" key="1">
    <source>
        <dbReference type="ARBA" id="ARBA00001130"/>
    </source>
</evidence>
<dbReference type="PANTHER" id="PTHR47966:SF1">
    <property type="entry name" value="ASPARTYL PROTEINASE"/>
    <property type="match status" value="1"/>
</dbReference>
<feature type="disulfide bond" evidence="11">
    <location>
        <begin position="319"/>
        <end position="352"/>
    </location>
</feature>
<dbReference type="GO" id="GO:0004190">
    <property type="term" value="F:aspartic-type endopeptidase activity"/>
    <property type="evidence" value="ECO:0007669"/>
    <property type="project" value="UniProtKB-KW"/>
</dbReference>
<dbReference type="AlphaFoldDB" id="A0A0A1NPU3"/>
<dbReference type="InterPro" id="IPR001969">
    <property type="entry name" value="Aspartic_peptidase_AS"/>
</dbReference>
<keyword evidence="9 11" id="KW-1015">Disulfide bond</keyword>
<keyword evidence="7 12" id="KW-0378">Hydrolase</keyword>
<feature type="chain" id="PRO_5030003926" description="rhizopuspepsin" evidence="13">
    <location>
        <begin position="22"/>
        <end position="394"/>
    </location>
</feature>
<evidence type="ECO:0000313" key="15">
    <source>
        <dbReference type="EMBL" id="ORE16103.1"/>
    </source>
</evidence>
<feature type="signal peptide" evidence="13">
    <location>
        <begin position="1"/>
        <end position="21"/>
    </location>
</feature>
<comment type="catalytic activity">
    <reaction evidence="1">
        <text>Hydrolysis of proteins with broad specificity similar to that of pepsin A, preferring hydrophobic residues at P1 and P1'. Clots milk and activates trypsinogen. Does not cleave 4-Gln-|-His-5, but does cleave 10-His-|-Leu-11 and 12-Val-|-Glu-13 in B chain of insulin.</text>
        <dbReference type="EC" id="3.4.23.21"/>
    </reaction>
</comment>
<dbReference type="InterPro" id="IPR033121">
    <property type="entry name" value="PEPTIDASE_A1"/>
</dbReference>
<accession>A0A0A1NPU3</accession>
<feature type="domain" description="Peptidase A1" evidence="14">
    <location>
        <begin position="84"/>
        <end position="389"/>
    </location>
</feature>
<dbReference type="CDD" id="cd06097">
    <property type="entry name" value="Aspergillopepsin_like"/>
    <property type="match status" value="1"/>
</dbReference>
<evidence type="ECO:0000256" key="3">
    <source>
        <dbReference type="ARBA" id="ARBA00013205"/>
    </source>
</evidence>
<dbReference type="PROSITE" id="PS00141">
    <property type="entry name" value="ASP_PROTEASE"/>
    <property type="match status" value="2"/>
</dbReference>
<dbReference type="InterPro" id="IPR021109">
    <property type="entry name" value="Peptidase_aspartic_dom_sf"/>
</dbReference>
<sequence>MKFTLISSCIALAFVALAVEAAPGGKKINVPLTKNENYKPSAKKSLQKAIAKYTKHKFSTQSSGISPESGGTVPVTDNGNDVEYYGIVKVGTPGVELRLDFDTGSSDLWFASTLCSDCGSSQTRYNPSKSSTYQKDGRPWSIQYGDGSSSSGILGIDTVELGGLTIKKQTIELAKTESDTFASGEIDGLLGLAFDSITTVRGVKTPVDNLISQGLISSPIFGVFLGKASNGGGGEYIFGGYDSSKIKGELTTVPVDNSQGFWGITVDGSSVGGQPVTDSFSAILDTGTTLLVFPNDIASQIAEAYNAEDNGDGTYSIDCDTSYLPPLTFSIGGAEFEVPSDSIIFEQDGRNCIAGFSYGDLGGLSILGDVFLKNNYVIFNQEVPEVKIAPSINA</sequence>
<evidence type="ECO:0000256" key="13">
    <source>
        <dbReference type="SAM" id="SignalP"/>
    </source>
</evidence>
<dbReference type="Gene3D" id="2.40.70.10">
    <property type="entry name" value="Acid Proteases"/>
    <property type="match status" value="2"/>
</dbReference>
<dbReference type="PANTHER" id="PTHR47966">
    <property type="entry name" value="BETA-SITE APP-CLEAVING ENZYME, ISOFORM A-RELATED"/>
    <property type="match status" value="1"/>
</dbReference>
<evidence type="ECO:0000256" key="9">
    <source>
        <dbReference type="ARBA" id="ARBA00023157"/>
    </source>
</evidence>
<dbReference type="EC" id="3.4.23.21" evidence="3"/>
<evidence type="ECO:0000313" key="16">
    <source>
        <dbReference type="Proteomes" id="UP000242381"/>
    </source>
</evidence>
<evidence type="ECO:0000256" key="4">
    <source>
        <dbReference type="ARBA" id="ARBA00022670"/>
    </source>
</evidence>
<evidence type="ECO:0000256" key="8">
    <source>
        <dbReference type="ARBA" id="ARBA00023145"/>
    </source>
</evidence>
<organism evidence="15 16">
    <name type="scientific">Rhizopus microsporus</name>
    <dbReference type="NCBI Taxonomy" id="58291"/>
    <lineage>
        <taxon>Eukaryota</taxon>
        <taxon>Fungi</taxon>
        <taxon>Fungi incertae sedis</taxon>
        <taxon>Mucoromycota</taxon>
        <taxon>Mucoromycotina</taxon>
        <taxon>Mucoromycetes</taxon>
        <taxon>Mucorales</taxon>
        <taxon>Mucorineae</taxon>
        <taxon>Rhizopodaceae</taxon>
        <taxon>Rhizopus</taxon>
    </lineage>
</organism>
<evidence type="ECO:0000256" key="10">
    <source>
        <dbReference type="PIRSR" id="PIRSR601461-1"/>
    </source>
</evidence>
<dbReference type="InterPro" id="IPR034163">
    <property type="entry name" value="Aspergillopepsin-like_cat_dom"/>
</dbReference>
<name>A0A0A1NPU3_RHIZD</name>
<dbReference type="MEROPS" id="A01.012"/>
<dbReference type="PRINTS" id="PR00792">
    <property type="entry name" value="PEPSIN"/>
</dbReference>
<gene>
    <name evidence="15" type="ORF">BCV71DRAFT_218521</name>
</gene>
<dbReference type="EMBL" id="KV921397">
    <property type="protein sequence ID" value="ORE16103.1"/>
    <property type="molecule type" value="Genomic_DNA"/>
</dbReference>
<evidence type="ECO:0000256" key="12">
    <source>
        <dbReference type="RuleBase" id="RU000454"/>
    </source>
</evidence>
<evidence type="ECO:0000256" key="11">
    <source>
        <dbReference type="PIRSR" id="PIRSR601461-2"/>
    </source>
</evidence>